<evidence type="ECO:0000313" key="1">
    <source>
        <dbReference type="EMBL" id="KAK8046839.1"/>
    </source>
</evidence>
<dbReference type="EMBL" id="JAQQWM010000009">
    <property type="protein sequence ID" value="KAK8046839.1"/>
    <property type="molecule type" value="Genomic_DNA"/>
</dbReference>
<proteinExistence type="predicted"/>
<dbReference type="Proteomes" id="UP001446871">
    <property type="component" value="Unassembled WGS sequence"/>
</dbReference>
<reference evidence="1 2" key="1">
    <citation type="submission" date="2023-01" db="EMBL/GenBank/DDBJ databases">
        <title>Analysis of 21 Apiospora genomes using comparative genomics revels a genus with tremendous synthesis potential of carbohydrate active enzymes and secondary metabolites.</title>
        <authorList>
            <person name="Sorensen T."/>
        </authorList>
    </citation>
    <scope>NUCLEOTIDE SEQUENCE [LARGE SCALE GENOMIC DNA]</scope>
    <source>
        <strain evidence="1 2">CBS 83171</strain>
    </source>
</reference>
<gene>
    <name evidence="1" type="ORF">PG996_014903</name>
</gene>
<keyword evidence="2" id="KW-1185">Reference proteome</keyword>
<comment type="caution">
    <text evidence="1">The sequence shown here is derived from an EMBL/GenBank/DDBJ whole genome shotgun (WGS) entry which is preliminary data.</text>
</comment>
<name>A0ABR1TJN1_9PEZI</name>
<organism evidence="1 2">
    <name type="scientific">Apiospora saccharicola</name>
    <dbReference type="NCBI Taxonomy" id="335842"/>
    <lineage>
        <taxon>Eukaryota</taxon>
        <taxon>Fungi</taxon>
        <taxon>Dikarya</taxon>
        <taxon>Ascomycota</taxon>
        <taxon>Pezizomycotina</taxon>
        <taxon>Sordariomycetes</taxon>
        <taxon>Xylariomycetidae</taxon>
        <taxon>Amphisphaeriales</taxon>
        <taxon>Apiosporaceae</taxon>
        <taxon>Apiospora</taxon>
    </lineage>
</organism>
<evidence type="ECO:0000313" key="2">
    <source>
        <dbReference type="Proteomes" id="UP001446871"/>
    </source>
</evidence>
<accession>A0ABR1TJN1</accession>
<sequence>MPLTKDQKLYFAREGAWGRTPLVEERPGSGGMDPGGAGAGCCILPPTGGVTGGCGGCIRERGMMVCWFETAGPAAMAALPKGTCIPEFGACPELAARRSVRLGFDALGMGLSAALLVWCEPCAFLGSAGLAKLE</sequence>
<protein>
    <submittedName>
        <fullName evidence="1">Uncharacterized protein</fullName>
    </submittedName>
</protein>